<reference evidence="2 3" key="1">
    <citation type="journal article" date="2017" name="Genome Announc.">
        <title>Draft Genome Sequence of Agrobacterium tumefaciens Biovar 1 Strain 186, Isolated from Walnut.</title>
        <authorList>
            <person name="Poret-Peterson A.T."/>
            <person name="Bhatnagar S."/>
            <person name="McClean A.E."/>
            <person name="Kluepfel D.A."/>
        </authorList>
    </citation>
    <scope>NUCLEOTIDE SEQUENCE [LARGE SCALE GENOMIC DNA]</scope>
    <source>
        <strain evidence="2 3">186</strain>
    </source>
</reference>
<proteinExistence type="predicted"/>
<dbReference type="InterPro" id="IPR018754">
    <property type="entry name" value="RovC-like_DNA-bd"/>
</dbReference>
<dbReference type="Pfam" id="PF10074">
    <property type="entry name" value="RovC_DNA-bd"/>
    <property type="match status" value="1"/>
</dbReference>
<evidence type="ECO:0000259" key="1">
    <source>
        <dbReference type="Pfam" id="PF10074"/>
    </source>
</evidence>
<evidence type="ECO:0000313" key="2">
    <source>
        <dbReference type="EMBL" id="QDY95454.1"/>
    </source>
</evidence>
<dbReference type="AlphaFoldDB" id="A0AAP9J7D9"/>
<protein>
    <submittedName>
        <fullName evidence="2">DUF2285 domain-containing protein</fullName>
    </submittedName>
</protein>
<name>A0AAP9J7D9_AGRTU</name>
<dbReference type="EMBL" id="CP042274">
    <property type="protein sequence ID" value="QDY95454.1"/>
    <property type="molecule type" value="Genomic_DNA"/>
</dbReference>
<dbReference type="Proteomes" id="UP000222296">
    <property type="component" value="Chromosome Circular"/>
</dbReference>
<accession>A0AAP9J7D9</accession>
<evidence type="ECO:0000313" key="3">
    <source>
        <dbReference type="Proteomes" id="UP000222296"/>
    </source>
</evidence>
<feature type="domain" description="T6SS Transcription factor RovC-like DNA binding" evidence="1">
    <location>
        <begin position="50"/>
        <end position="153"/>
    </location>
</feature>
<sequence length="162" mass="18488">MPIDLPGLSGLDARPDVDGGWHGLWQSTELSHQFWLAETPPDGQATYCVVLPLDALLELRAEALTRFWRALSGRPIGERPRVLPQQTRDRFIFVLRALDGHLEGASYRQIAETLLGFAGTKADWEADSRKNQTRRLVADGLRYMRGGYRDLLRYPIHSAYWR</sequence>
<organism evidence="2 3">
    <name type="scientific">Agrobacterium tumefaciens</name>
    <dbReference type="NCBI Taxonomy" id="358"/>
    <lineage>
        <taxon>Bacteria</taxon>
        <taxon>Pseudomonadati</taxon>
        <taxon>Pseudomonadota</taxon>
        <taxon>Alphaproteobacteria</taxon>
        <taxon>Hyphomicrobiales</taxon>
        <taxon>Rhizobiaceae</taxon>
        <taxon>Rhizobium/Agrobacterium group</taxon>
        <taxon>Agrobacterium</taxon>
        <taxon>Agrobacterium tumefaciens complex</taxon>
    </lineage>
</organism>
<gene>
    <name evidence="2" type="ORF">CG010_010570</name>
</gene>